<keyword evidence="6 8" id="KW-0479">Metal-binding</keyword>
<feature type="binding site" evidence="8">
    <location>
        <position position="276"/>
    </location>
    <ligand>
        <name>a divalent metal cation</name>
        <dbReference type="ChEBI" id="CHEBI:60240"/>
        <label>2</label>
        <note>catalytic</note>
    </ligand>
</feature>
<dbReference type="GO" id="GO:0046872">
    <property type="term" value="F:metal ion binding"/>
    <property type="evidence" value="ECO:0007669"/>
    <property type="project" value="UniProtKB-UniRule"/>
</dbReference>
<dbReference type="Gene3D" id="1.10.10.10">
    <property type="entry name" value="Winged helix-like DNA-binding domain superfamily/Winged helix DNA-binding domain"/>
    <property type="match status" value="1"/>
</dbReference>
<dbReference type="InterPro" id="IPR028595">
    <property type="entry name" value="MetAP_archaeal"/>
</dbReference>
<dbReference type="InterPro" id="IPR002468">
    <property type="entry name" value="Pept_M24A_MAP2"/>
</dbReference>
<comment type="cofactor">
    <cofactor evidence="8">
        <name>Co(2+)</name>
        <dbReference type="ChEBI" id="CHEBI:48828"/>
    </cofactor>
    <cofactor evidence="8">
        <name>Zn(2+)</name>
        <dbReference type="ChEBI" id="CHEBI:29105"/>
    </cofactor>
    <cofactor evidence="8">
        <name>Mn(2+)</name>
        <dbReference type="ChEBI" id="CHEBI:29035"/>
    </cofactor>
    <cofactor evidence="8">
        <name>Fe(2+)</name>
        <dbReference type="ChEBI" id="CHEBI:29033"/>
    </cofactor>
    <text evidence="8">Binds 2 divalent metal cations per subunit. Has a high-affinity and a low affinity metal-binding site. The true nature of the physiological cofactor is under debate. The enzyme is active with cobalt, zinc, manganese or divalent iron ions. Most likely, methionine aminopeptidases function as mononuclear Fe(2+)-metalloproteases under physiological conditions, and the catalytically relevant metal-binding site has been assigned to the histidine-containing high-affinity site.</text>
</comment>
<feature type="binding site" evidence="8">
    <location>
        <position position="156"/>
    </location>
    <ligand>
        <name>a divalent metal cation</name>
        <dbReference type="ChEBI" id="CHEBI:60240"/>
        <label>2</label>
        <note>catalytic</note>
    </ligand>
</feature>
<comment type="caution">
    <text evidence="11">The sequence shown here is derived from an EMBL/GenBank/DDBJ whole genome shotgun (WGS) entry which is preliminary data.</text>
</comment>
<feature type="domain" description="Peptidase M24" evidence="10">
    <location>
        <begin position="9"/>
        <end position="207"/>
    </location>
</feature>
<sequence length="291" mass="31556" precursor="true">MNKEDEIIEKYRQAGRILTEVRAEAVKKVDIGVSLLSVAEFTENLIRERGGEPAFPVNISRNDEAAHSTPSFGDKAVFGEDMVKLDIGVHIDGYIADTAVTVDLSGNPELVAASESALAEAIKLIRAGVNTSDIGGAIEDAIGSFGYRPVINLTGHGLEQYIQHAPPAIPNKRMPHGVILDEGDIVAIEPFATDGAGKIYDAGNAEIYHLVSDKPVRHPSARKLLEEIKKYKTLPFAKRWLGNNIDFAMVQLVKANIIRPYPVLKEIEGGLISQAEHTVIVTADGCEVITR</sequence>
<evidence type="ECO:0000259" key="10">
    <source>
        <dbReference type="Pfam" id="PF00557"/>
    </source>
</evidence>
<feature type="binding site" evidence="8">
    <location>
        <position position="97"/>
    </location>
    <ligand>
        <name>a divalent metal cation</name>
        <dbReference type="ChEBI" id="CHEBI:60240"/>
        <label>1</label>
    </ligand>
</feature>
<dbReference type="AlphaFoldDB" id="A0A062V9X0"/>
<dbReference type="InterPro" id="IPR018349">
    <property type="entry name" value="Pept_M24A_MAP2_BS"/>
</dbReference>
<evidence type="ECO:0000313" key="11">
    <source>
        <dbReference type="EMBL" id="KCZ72514.1"/>
    </source>
</evidence>
<evidence type="ECO:0000313" key="12">
    <source>
        <dbReference type="Proteomes" id="UP000027153"/>
    </source>
</evidence>
<dbReference type="InterPro" id="IPR036388">
    <property type="entry name" value="WH-like_DNA-bd_sf"/>
</dbReference>
<dbReference type="GO" id="GO:0005737">
    <property type="term" value="C:cytoplasm"/>
    <property type="evidence" value="ECO:0007669"/>
    <property type="project" value="TreeGrafter"/>
</dbReference>
<dbReference type="EC" id="3.4.11.18" evidence="8 9"/>
<dbReference type="InterPro" id="IPR036005">
    <property type="entry name" value="Creatinase/aminopeptidase-like"/>
</dbReference>
<keyword evidence="4 8" id="KW-0031">Aminopeptidase</keyword>
<dbReference type="PANTHER" id="PTHR45777:SF2">
    <property type="entry name" value="METHIONINE AMINOPEPTIDASE 2"/>
    <property type="match status" value="1"/>
</dbReference>
<dbReference type="GO" id="GO:0070006">
    <property type="term" value="F:metalloaminopeptidase activity"/>
    <property type="evidence" value="ECO:0007669"/>
    <property type="project" value="UniProtKB-UniRule"/>
</dbReference>
<feature type="binding site" evidence="8">
    <location>
        <position position="86"/>
    </location>
    <ligand>
        <name>a divalent metal cation</name>
        <dbReference type="ChEBI" id="CHEBI:60240"/>
        <label>1</label>
    </ligand>
</feature>
<dbReference type="NCBIfam" id="TIGR00501">
    <property type="entry name" value="met_pdase_II"/>
    <property type="match status" value="1"/>
</dbReference>
<gene>
    <name evidence="8" type="primary">map</name>
    <name evidence="11" type="ORF">ANME2D_00942</name>
</gene>
<dbReference type="PROSITE" id="PS01202">
    <property type="entry name" value="MAP_2"/>
    <property type="match status" value="1"/>
</dbReference>
<dbReference type="Gene3D" id="3.90.230.10">
    <property type="entry name" value="Creatinase/methionine aminopeptidase superfamily"/>
    <property type="match status" value="1"/>
</dbReference>
<dbReference type="PRINTS" id="PR00599">
    <property type="entry name" value="MAPEPTIDASE"/>
</dbReference>
<name>A0A062V9X0_9EURY</name>
<comment type="cofactor">
    <cofactor evidence="3">
        <name>Fe(2+)</name>
        <dbReference type="ChEBI" id="CHEBI:29033"/>
    </cofactor>
</comment>
<evidence type="ECO:0000256" key="3">
    <source>
        <dbReference type="ARBA" id="ARBA00001954"/>
    </source>
</evidence>
<feature type="binding site" evidence="8">
    <location>
        <position position="97"/>
    </location>
    <ligand>
        <name>a divalent metal cation</name>
        <dbReference type="ChEBI" id="CHEBI:60240"/>
        <label>2</label>
        <note>catalytic</note>
    </ligand>
</feature>
<dbReference type="Pfam" id="PF00557">
    <property type="entry name" value="Peptidase_M24"/>
    <property type="match status" value="1"/>
</dbReference>
<reference evidence="11 12" key="1">
    <citation type="journal article" date="2013" name="Nature">
        <title>Anaerobic oxidation of methane coupled to nitrate reduction in a novel archaeal lineage.</title>
        <authorList>
            <person name="Haroon M.F."/>
            <person name="Hu S."/>
            <person name="Shi Y."/>
            <person name="Imelfort M."/>
            <person name="Keller J."/>
            <person name="Hugenholtz P."/>
            <person name="Yuan Z."/>
            <person name="Tyson G.W."/>
        </authorList>
    </citation>
    <scope>NUCLEOTIDE SEQUENCE [LARGE SCALE GENOMIC DNA]</scope>
    <source>
        <strain evidence="11 12">ANME-2d</strain>
    </source>
</reference>
<dbReference type="Proteomes" id="UP000027153">
    <property type="component" value="Unassembled WGS sequence"/>
</dbReference>
<dbReference type="SUPFAM" id="SSF55920">
    <property type="entry name" value="Creatinase/aminopeptidase"/>
    <property type="match status" value="1"/>
</dbReference>
<evidence type="ECO:0000256" key="9">
    <source>
        <dbReference type="RuleBase" id="RU003653"/>
    </source>
</evidence>
<dbReference type="HAMAP" id="MF_01975">
    <property type="entry name" value="MetAP_2_arc"/>
    <property type="match status" value="1"/>
</dbReference>
<evidence type="ECO:0000256" key="5">
    <source>
        <dbReference type="ARBA" id="ARBA00022670"/>
    </source>
</evidence>
<evidence type="ECO:0000256" key="8">
    <source>
        <dbReference type="HAMAP-Rule" id="MF_01975"/>
    </source>
</evidence>
<dbReference type="RefSeq" id="WP_048089419.1">
    <property type="nucleotide sequence ID" value="NZ_JMIY01000002.1"/>
</dbReference>
<dbReference type="InterPro" id="IPR036390">
    <property type="entry name" value="WH_DNA-bd_sf"/>
</dbReference>
<dbReference type="InterPro" id="IPR050247">
    <property type="entry name" value="Met_Aminopeptidase_Type2"/>
</dbReference>
<keyword evidence="7 8" id="KW-0378">Hydrolase</keyword>
<comment type="function">
    <text evidence="8 9">Removes the N-terminal methionine from nascent proteins. The N-terminal methionine is often cleaved when the second residue in the primary sequence is small and uncharged (Met-Ala-, Cys, Gly, Pro, Ser, Thr, or Val).</text>
</comment>
<dbReference type="GO" id="GO:0004239">
    <property type="term" value="F:initiator methionyl aminopeptidase activity"/>
    <property type="evidence" value="ECO:0007669"/>
    <property type="project" value="UniProtKB-UniRule"/>
</dbReference>
<comment type="catalytic activity">
    <reaction evidence="1 8 9">
        <text>Release of N-terminal amino acids, preferentially methionine, from peptides and arylamides.</text>
        <dbReference type="EC" id="3.4.11.18"/>
    </reaction>
</comment>
<keyword evidence="5 8" id="KW-0645">Protease</keyword>
<evidence type="ECO:0000256" key="7">
    <source>
        <dbReference type="ARBA" id="ARBA00022801"/>
    </source>
</evidence>
<dbReference type="EMBL" id="JMIY01000002">
    <property type="protein sequence ID" value="KCZ72514.1"/>
    <property type="molecule type" value="Genomic_DNA"/>
</dbReference>
<evidence type="ECO:0000256" key="6">
    <source>
        <dbReference type="ARBA" id="ARBA00022723"/>
    </source>
</evidence>
<dbReference type="GO" id="GO:0006508">
    <property type="term" value="P:proteolysis"/>
    <property type="evidence" value="ECO:0007669"/>
    <property type="project" value="UniProtKB-KW"/>
</dbReference>
<feature type="binding site" evidence="8">
    <location>
        <position position="189"/>
    </location>
    <ligand>
        <name>a divalent metal cation</name>
        <dbReference type="ChEBI" id="CHEBI:60240"/>
        <label>2</label>
        <note>catalytic</note>
    </ligand>
</feature>
<organism evidence="11 12">
    <name type="scientific">Candidatus Methanoperedens nitratireducens</name>
    <dbReference type="NCBI Taxonomy" id="1392998"/>
    <lineage>
        <taxon>Archaea</taxon>
        <taxon>Methanobacteriati</taxon>
        <taxon>Methanobacteriota</taxon>
        <taxon>Stenosarchaea group</taxon>
        <taxon>Methanomicrobia</taxon>
        <taxon>Methanosarcinales</taxon>
        <taxon>ANME-2 cluster</taxon>
        <taxon>Candidatus Methanoperedentaceae</taxon>
        <taxon>Candidatus Methanoperedens</taxon>
    </lineage>
</organism>
<evidence type="ECO:0000256" key="1">
    <source>
        <dbReference type="ARBA" id="ARBA00000294"/>
    </source>
</evidence>
<feature type="binding site" evidence="8">
    <location>
        <position position="164"/>
    </location>
    <ligand>
        <name>substrate</name>
    </ligand>
</feature>
<feature type="binding site" evidence="8">
    <location>
        <position position="276"/>
    </location>
    <ligand>
        <name>a divalent metal cation</name>
        <dbReference type="ChEBI" id="CHEBI:60240"/>
        <label>1</label>
    </ligand>
</feature>
<evidence type="ECO:0000256" key="4">
    <source>
        <dbReference type="ARBA" id="ARBA00022438"/>
    </source>
</evidence>
<keyword evidence="12" id="KW-1185">Reference proteome</keyword>
<accession>A0A062V9X0</accession>
<dbReference type="PATRIC" id="fig|1392998.3.peg.1107"/>
<dbReference type="SUPFAM" id="SSF46785">
    <property type="entry name" value="Winged helix' DNA-binding domain"/>
    <property type="match status" value="1"/>
</dbReference>
<comment type="similarity">
    <text evidence="8">Belongs to the peptidase M24A family. Methionine aminopeptidase archaeal type 2 subfamily.</text>
</comment>
<protein>
    <recommendedName>
        <fullName evidence="8 9">Methionine aminopeptidase</fullName>
        <shortName evidence="8">MAP</shortName>
        <shortName evidence="8">MetAP</shortName>
        <ecNumber evidence="8 9">3.4.11.18</ecNumber>
    </recommendedName>
    <alternativeName>
        <fullName evidence="8">Peptidase M</fullName>
    </alternativeName>
</protein>
<dbReference type="InterPro" id="IPR000994">
    <property type="entry name" value="Pept_M24"/>
</dbReference>
<dbReference type="PANTHER" id="PTHR45777">
    <property type="entry name" value="METHIONINE AMINOPEPTIDASE 2"/>
    <property type="match status" value="1"/>
</dbReference>
<dbReference type="OrthoDB" id="372008at2157"/>
<feature type="binding site" evidence="8">
    <location>
        <position position="67"/>
    </location>
    <ligand>
        <name>substrate</name>
    </ligand>
</feature>
<dbReference type="InterPro" id="IPR001714">
    <property type="entry name" value="Pept_M24_MAP"/>
</dbReference>
<comment type="cofactor">
    <cofactor evidence="2">
        <name>Mn(2+)</name>
        <dbReference type="ChEBI" id="CHEBI:29035"/>
    </cofactor>
</comment>
<comment type="subunit">
    <text evidence="8">Monomer.</text>
</comment>
<proteinExistence type="inferred from homology"/>
<evidence type="ECO:0000256" key="2">
    <source>
        <dbReference type="ARBA" id="ARBA00001936"/>
    </source>
</evidence>